<organism evidence="1 2">
    <name type="scientific">Aspergillus neoniger (strain CBS 115656)</name>
    <dbReference type="NCBI Taxonomy" id="1448310"/>
    <lineage>
        <taxon>Eukaryota</taxon>
        <taxon>Fungi</taxon>
        <taxon>Dikarya</taxon>
        <taxon>Ascomycota</taxon>
        <taxon>Pezizomycotina</taxon>
        <taxon>Eurotiomycetes</taxon>
        <taxon>Eurotiomycetidae</taxon>
        <taxon>Eurotiales</taxon>
        <taxon>Aspergillaceae</taxon>
        <taxon>Aspergillus</taxon>
        <taxon>Aspergillus subgen. Circumdati</taxon>
    </lineage>
</organism>
<dbReference type="GeneID" id="37131964"/>
<reference evidence="1" key="1">
    <citation type="submission" date="2016-12" db="EMBL/GenBank/DDBJ databases">
        <title>The genomes of Aspergillus section Nigri reveals drivers in fungal speciation.</title>
        <authorList>
            <consortium name="DOE Joint Genome Institute"/>
            <person name="Vesth T.C."/>
            <person name="Nybo J."/>
            <person name="Theobald S."/>
            <person name="Brandl J."/>
            <person name="Frisvad J.C."/>
            <person name="Nielsen K.F."/>
            <person name="Lyhne E.K."/>
            <person name="Kogle M.E."/>
            <person name="Kuo A."/>
            <person name="Riley R."/>
            <person name="Clum A."/>
            <person name="Nolan M."/>
            <person name="Lipzen A."/>
            <person name="Salamov A."/>
            <person name="Henrissat B."/>
            <person name="Wiebenga A."/>
            <person name="De Vries R.P."/>
            <person name="Grigoriev I.V."/>
            <person name="Mortensen U.H."/>
            <person name="Andersen M.R."/>
            <person name="Baker S.E."/>
        </authorList>
    </citation>
    <scope>NUCLEOTIDE SEQUENCE [LARGE SCALE GENOMIC DNA]</scope>
    <source>
        <strain evidence="1">CBS 115656</strain>
    </source>
</reference>
<evidence type="ECO:0000313" key="2">
    <source>
        <dbReference type="Proteomes" id="UP000247647"/>
    </source>
</evidence>
<sequence length="94" mass="10257">MVCSLGLCVCVCICRACTRPFLLLLCFLFPSEACLLPFLGRVTGGQFFVSLRGVSQSSVAHAYLSRPSSTPTPTLLRRPLPYAEMSSRSGIWLV</sequence>
<evidence type="ECO:0000313" key="1">
    <source>
        <dbReference type="EMBL" id="PYH33576.1"/>
    </source>
</evidence>
<name>A0A318YGU1_ASPNB</name>
<dbReference type="AlphaFoldDB" id="A0A318YGU1"/>
<proteinExistence type="predicted"/>
<keyword evidence="2" id="KW-1185">Reference proteome</keyword>
<protein>
    <submittedName>
        <fullName evidence="1">Uncharacterized protein</fullName>
    </submittedName>
</protein>
<gene>
    <name evidence="1" type="ORF">BO87DRAFT_72360</name>
</gene>
<dbReference type="EMBL" id="KZ821463">
    <property type="protein sequence ID" value="PYH33576.1"/>
    <property type="molecule type" value="Genomic_DNA"/>
</dbReference>
<accession>A0A318YGU1</accession>
<dbReference type="Proteomes" id="UP000247647">
    <property type="component" value="Unassembled WGS sequence"/>
</dbReference>
<dbReference type="RefSeq" id="XP_025479054.1">
    <property type="nucleotide sequence ID" value="XM_025629508.1"/>
</dbReference>